<keyword evidence="11" id="KW-1185">Reference proteome</keyword>
<evidence type="ECO:0000256" key="7">
    <source>
        <dbReference type="ARBA" id="ARBA00033987"/>
    </source>
</evidence>
<evidence type="ECO:0000256" key="1">
    <source>
        <dbReference type="ARBA" id="ARBA00012020"/>
    </source>
</evidence>
<accession>A0AAU9JA37</accession>
<feature type="repeat" description="ANK" evidence="8">
    <location>
        <begin position="40"/>
        <end position="72"/>
    </location>
</feature>
<dbReference type="Gene3D" id="1.25.40.20">
    <property type="entry name" value="Ankyrin repeat-containing domain"/>
    <property type="match status" value="2"/>
</dbReference>
<dbReference type="GO" id="GO:0016779">
    <property type="term" value="F:nucleotidyltransferase activity"/>
    <property type="evidence" value="ECO:0007669"/>
    <property type="project" value="UniProtKB-KW"/>
</dbReference>
<evidence type="ECO:0000313" key="10">
    <source>
        <dbReference type="EMBL" id="CAG9324130.1"/>
    </source>
</evidence>
<name>A0AAU9JA37_9CILI</name>
<proteinExistence type="inferred from homology"/>
<protein>
    <recommendedName>
        <fullName evidence="1">NAD(+) ADP-ribosyltransferase</fullName>
        <ecNumber evidence="1">2.4.2.30</ecNumber>
    </recommendedName>
</protein>
<comment type="similarity">
    <text evidence="6">Belongs to the ARTD/PARP family.</text>
</comment>
<evidence type="ECO:0000256" key="5">
    <source>
        <dbReference type="ARBA" id="ARBA00023043"/>
    </source>
</evidence>
<dbReference type="InterPro" id="IPR002110">
    <property type="entry name" value="Ankyrin_rpt"/>
</dbReference>
<feature type="repeat" description="ANK" evidence="8">
    <location>
        <begin position="73"/>
        <end position="105"/>
    </location>
</feature>
<dbReference type="GO" id="GO:0004842">
    <property type="term" value="F:ubiquitin-protein transferase activity"/>
    <property type="evidence" value="ECO:0007669"/>
    <property type="project" value="TreeGrafter"/>
</dbReference>
<dbReference type="Proteomes" id="UP001162131">
    <property type="component" value="Unassembled WGS sequence"/>
</dbReference>
<dbReference type="GO" id="GO:0003950">
    <property type="term" value="F:NAD+ poly-ADP-ribosyltransferase activity"/>
    <property type="evidence" value="ECO:0007669"/>
    <property type="project" value="UniProtKB-EC"/>
</dbReference>
<keyword evidence="5 8" id="KW-0040">ANK repeat</keyword>
<dbReference type="InterPro" id="IPR013761">
    <property type="entry name" value="SAM/pointed_sf"/>
</dbReference>
<evidence type="ECO:0000256" key="3">
    <source>
        <dbReference type="ARBA" id="ARBA00022695"/>
    </source>
</evidence>
<dbReference type="PROSITE" id="PS50088">
    <property type="entry name" value="ANK_REPEAT"/>
    <property type="match status" value="4"/>
</dbReference>
<reference evidence="10" key="1">
    <citation type="submission" date="2021-09" db="EMBL/GenBank/DDBJ databases">
        <authorList>
            <consortium name="AG Swart"/>
            <person name="Singh M."/>
            <person name="Singh A."/>
            <person name="Seah K."/>
            <person name="Emmerich C."/>
        </authorList>
    </citation>
    <scope>NUCLEOTIDE SEQUENCE</scope>
    <source>
        <strain evidence="10">ATCC30299</strain>
    </source>
</reference>
<sequence>MDSSSYIEDLNRGCRLGDVPLLKDVFQRFPQFLNQKDMKLGWAPLYRTVICGHEAASKLLLDLGADPNVKTNIGETALHQASANSQYKIAKMLLSYQADPNSQQNDGDTPLHLAAFKGDIKMVKLLLKFNSDPNISNNVFGRTPLHYAIDYDHKEVAMLLMKSSASTTIKDMSDKTPLDLSKGMDFSEYVCEMGLDEENFTLSEDIKDENPENWMVRYELEKKFQTKSERPTTSTELNFVAKLVPELKLDSVNKGLNENSHSRGVSTLFEPDAEKSEYDMTPNRKLRTASFGGADRRQELYLWMVNYKVEEVFDILVSAGYDDIGQMSSAVTSSMPITEAILANIGIKKSGWRRRFLASLDEECRLGGKSTRRRIKQQDPSIWKCCVAPAQPSQGMINVPCLKSWLENLNLVEYFHAFVEAGYDDMDHNLALMNTRWPITEEILMKEVSMHKPGHRHRILSRLTEDSAGMETMKRPSGGVSSRGRKDEMIFEKNEENGFCKLM</sequence>
<dbReference type="Pfam" id="PF13637">
    <property type="entry name" value="Ank_4"/>
    <property type="match status" value="1"/>
</dbReference>
<keyword evidence="3" id="KW-0808">Transferase</keyword>
<comment type="catalytic activity">
    <reaction evidence="7">
        <text>NAD(+) + (ADP-D-ribosyl)n-acceptor = nicotinamide + (ADP-D-ribosyl)n+1-acceptor + H(+).</text>
        <dbReference type="EC" id="2.4.2.30"/>
    </reaction>
</comment>
<evidence type="ECO:0000259" key="9">
    <source>
        <dbReference type="PROSITE" id="PS50105"/>
    </source>
</evidence>
<dbReference type="AlphaFoldDB" id="A0AAU9JA37"/>
<feature type="domain" description="SAM" evidence="9">
    <location>
        <begin position="397"/>
        <end position="463"/>
    </location>
</feature>
<dbReference type="Pfam" id="PF00536">
    <property type="entry name" value="SAM_1"/>
    <property type="match status" value="1"/>
</dbReference>
<keyword evidence="3" id="KW-0548">Nucleotidyltransferase</keyword>
<evidence type="ECO:0000256" key="2">
    <source>
        <dbReference type="ARBA" id="ARBA00022676"/>
    </source>
</evidence>
<dbReference type="SUPFAM" id="SSF48403">
    <property type="entry name" value="Ankyrin repeat"/>
    <property type="match status" value="1"/>
</dbReference>
<dbReference type="EC" id="2.4.2.30" evidence="1"/>
<evidence type="ECO:0000256" key="4">
    <source>
        <dbReference type="ARBA" id="ARBA00022737"/>
    </source>
</evidence>
<dbReference type="PANTHER" id="PTHR24171:SF8">
    <property type="entry name" value="BRCA1-ASSOCIATED RING DOMAIN PROTEIN 1"/>
    <property type="match status" value="1"/>
</dbReference>
<organism evidence="10 11">
    <name type="scientific">Blepharisma stoltei</name>
    <dbReference type="NCBI Taxonomy" id="1481888"/>
    <lineage>
        <taxon>Eukaryota</taxon>
        <taxon>Sar</taxon>
        <taxon>Alveolata</taxon>
        <taxon>Ciliophora</taxon>
        <taxon>Postciliodesmatophora</taxon>
        <taxon>Heterotrichea</taxon>
        <taxon>Heterotrichida</taxon>
        <taxon>Blepharismidae</taxon>
        <taxon>Blepharisma</taxon>
    </lineage>
</organism>
<feature type="repeat" description="ANK" evidence="8">
    <location>
        <begin position="140"/>
        <end position="172"/>
    </location>
</feature>
<dbReference type="PROSITE" id="PS50105">
    <property type="entry name" value="SAM_DOMAIN"/>
    <property type="match status" value="1"/>
</dbReference>
<comment type="caution">
    <text evidence="10">The sequence shown here is derived from an EMBL/GenBank/DDBJ whole genome shotgun (WGS) entry which is preliminary data.</text>
</comment>
<dbReference type="GO" id="GO:0085020">
    <property type="term" value="P:protein K6-linked ubiquitination"/>
    <property type="evidence" value="ECO:0007669"/>
    <property type="project" value="TreeGrafter"/>
</dbReference>
<dbReference type="PANTHER" id="PTHR24171">
    <property type="entry name" value="ANKYRIN REPEAT DOMAIN-CONTAINING PROTEIN 39-RELATED"/>
    <property type="match status" value="1"/>
</dbReference>
<evidence type="ECO:0000256" key="8">
    <source>
        <dbReference type="PROSITE-ProRule" id="PRU00023"/>
    </source>
</evidence>
<dbReference type="EMBL" id="CAJZBQ010000035">
    <property type="protein sequence ID" value="CAG9324130.1"/>
    <property type="molecule type" value="Genomic_DNA"/>
</dbReference>
<dbReference type="InterPro" id="IPR036770">
    <property type="entry name" value="Ankyrin_rpt-contain_sf"/>
</dbReference>
<dbReference type="SUPFAM" id="SSF47769">
    <property type="entry name" value="SAM/Pointed domain"/>
    <property type="match status" value="2"/>
</dbReference>
<feature type="repeat" description="ANK" evidence="8">
    <location>
        <begin position="106"/>
        <end position="138"/>
    </location>
</feature>
<keyword evidence="4" id="KW-0677">Repeat</keyword>
<dbReference type="Gene3D" id="1.10.150.50">
    <property type="entry name" value="Transcription Factor, Ets-1"/>
    <property type="match status" value="2"/>
</dbReference>
<dbReference type="SMART" id="SM00248">
    <property type="entry name" value="ANK"/>
    <property type="match status" value="4"/>
</dbReference>
<dbReference type="PROSITE" id="PS50297">
    <property type="entry name" value="ANK_REP_REGION"/>
    <property type="match status" value="3"/>
</dbReference>
<keyword evidence="2" id="KW-0328">Glycosyltransferase</keyword>
<dbReference type="InterPro" id="IPR001660">
    <property type="entry name" value="SAM"/>
</dbReference>
<evidence type="ECO:0000313" key="11">
    <source>
        <dbReference type="Proteomes" id="UP001162131"/>
    </source>
</evidence>
<gene>
    <name evidence="10" type="ORF">BSTOLATCC_MIC35151</name>
</gene>
<evidence type="ECO:0000256" key="6">
    <source>
        <dbReference type="ARBA" id="ARBA00024347"/>
    </source>
</evidence>
<dbReference type="Pfam" id="PF12796">
    <property type="entry name" value="Ank_2"/>
    <property type="match status" value="1"/>
</dbReference>